<comment type="caution">
    <text evidence="1">The sequence shown here is derived from an EMBL/GenBank/DDBJ whole genome shotgun (WGS) entry which is preliminary data.</text>
</comment>
<sequence length="103" mass="12642">METRFSPIRKSIRGGVCRHRYYYLNNGYLDEAMDWFRKAAVANPDRQRFWNLKIEDILRKRDQVYELKNNLNKEKIGDPEYDSYRFQLKKTWAKKIVEIFTED</sequence>
<gene>
    <name evidence="1" type="ORF">LEP1GSC133_2691</name>
</gene>
<evidence type="ECO:0000313" key="2">
    <source>
        <dbReference type="Proteomes" id="UP000012159"/>
    </source>
</evidence>
<proteinExistence type="predicted"/>
<dbReference type="AlphaFoldDB" id="M6WIF2"/>
<reference evidence="1 2" key="1">
    <citation type="submission" date="2013-01" db="EMBL/GenBank/DDBJ databases">
        <authorList>
            <person name="Harkins D.M."/>
            <person name="Durkin A.S."/>
            <person name="Brinkac L.M."/>
            <person name="Haft D.H."/>
            <person name="Selengut J.D."/>
            <person name="Sanka R."/>
            <person name="DePew J."/>
            <person name="Purushe J."/>
            <person name="Picardeau M."/>
            <person name="Werts C."/>
            <person name="Goarant C."/>
            <person name="Vinetz J.M."/>
            <person name="Sutton G.G."/>
            <person name="Nierman W.C."/>
            <person name="Fouts D.E."/>
        </authorList>
    </citation>
    <scope>NUCLEOTIDE SEQUENCE [LARGE SCALE GENOMIC DNA]</scope>
    <source>
        <strain evidence="1 2">200901868</strain>
    </source>
</reference>
<organism evidence="1 2">
    <name type="scientific">Leptospira borgpetersenii serovar Pomona str. 200901868</name>
    <dbReference type="NCBI Taxonomy" id="1192866"/>
    <lineage>
        <taxon>Bacteria</taxon>
        <taxon>Pseudomonadati</taxon>
        <taxon>Spirochaetota</taxon>
        <taxon>Spirochaetia</taxon>
        <taxon>Leptospirales</taxon>
        <taxon>Leptospiraceae</taxon>
        <taxon>Leptospira</taxon>
    </lineage>
</organism>
<dbReference type="SUPFAM" id="SSF48439">
    <property type="entry name" value="Protein prenylyltransferase"/>
    <property type="match status" value="1"/>
</dbReference>
<evidence type="ECO:0000313" key="1">
    <source>
        <dbReference type="EMBL" id="EMO64964.1"/>
    </source>
</evidence>
<protein>
    <recommendedName>
        <fullName evidence="3">Tetratricopeptide repeat protein</fullName>
    </recommendedName>
</protein>
<dbReference type="EMBL" id="AKWF02000018">
    <property type="protein sequence ID" value="EMO64964.1"/>
    <property type="molecule type" value="Genomic_DNA"/>
</dbReference>
<name>M6WIF2_LEPBO</name>
<evidence type="ECO:0008006" key="3">
    <source>
        <dbReference type="Google" id="ProtNLM"/>
    </source>
</evidence>
<dbReference type="Proteomes" id="UP000012159">
    <property type="component" value="Unassembled WGS sequence"/>
</dbReference>
<dbReference type="STRING" id="1192866.LEP1GSC133_2691"/>
<accession>M6WIF2</accession>